<keyword evidence="4" id="KW-1185">Reference proteome</keyword>
<name>A0A1Z5IMQ2_9LACO</name>
<feature type="transmembrane region" description="Helical" evidence="1">
    <location>
        <begin position="71"/>
        <end position="92"/>
    </location>
</feature>
<feature type="transmembrane region" description="Helical" evidence="1">
    <location>
        <begin position="328"/>
        <end position="350"/>
    </location>
</feature>
<dbReference type="InterPro" id="IPR002656">
    <property type="entry name" value="Acyl_transf_3_dom"/>
</dbReference>
<feature type="transmembrane region" description="Helical" evidence="1">
    <location>
        <begin position="39"/>
        <end position="59"/>
    </location>
</feature>
<dbReference type="GO" id="GO:0016747">
    <property type="term" value="F:acyltransferase activity, transferring groups other than amino-acyl groups"/>
    <property type="evidence" value="ECO:0007669"/>
    <property type="project" value="InterPro"/>
</dbReference>
<feature type="transmembrane region" description="Helical" evidence="1">
    <location>
        <begin position="370"/>
        <end position="388"/>
    </location>
</feature>
<dbReference type="EMBL" id="BCMH01000001">
    <property type="protein sequence ID" value="GAX02681.1"/>
    <property type="molecule type" value="Genomic_DNA"/>
</dbReference>
<feature type="transmembrane region" description="Helical" evidence="1">
    <location>
        <begin position="209"/>
        <end position="231"/>
    </location>
</feature>
<feature type="transmembrane region" description="Helical" evidence="1">
    <location>
        <begin position="186"/>
        <end position="203"/>
    </location>
</feature>
<feature type="domain" description="Acyltransferase 3" evidence="2">
    <location>
        <begin position="40"/>
        <end position="388"/>
    </location>
</feature>
<organism evidence="3 4">
    <name type="scientific">Secundilactobacillus pentosiphilus</name>
    <dbReference type="NCBI Taxonomy" id="1714682"/>
    <lineage>
        <taxon>Bacteria</taxon>
        <taxon>Bacillati</taxon>
        <taxon>Bacillota</taxon>
        <taxon>Bacilli</taxon>
        <taxon>Lactobacillales</taxon>
        <taxon>Lactobacillaceae</taxon>
        <taxon>Secundilactobacillus</taxon>
    </lineage>
</organism>
<feature type="transmembrane region" description="Helical" evidence="1">
    <location>
        <begin position="293"/>
        <end position="316"/>
    </location>
</feature>
<dbReference type="Pfam" id="PF01757">
    <property type="entry name" value="Acyl_transf_3"/>
    <property type="match status" value="1"/>
</dbReference>
<keyword evidence="1" id="KW-0812">Transmembrane</keyword>
<feature type="transmembrane region" description="Helical" evidence="1">
    <location>
        <begin position="113"/>
        <end position="132"/>
    </location>
</feature>
<reference evidence="3 4" key="1">
    <citation type="submission" date="2015-11" db="EMBL/GenBank/DDBJ databases">
        <title>Draft genome sequences of new species of the genus Lactobacillus isolated from orchardgrass silage.</title>
        <authorList>
            <person name="Tohno M."/>
            <person name="Tanizawa Y."/>
            <person name="Arita M."/>
        </authorList>
    </citation>
    <scope>NUCLEOTIDE SEQUENCE [LARGE SCALE GENOMIC DNA]</scope>
    <source>
        <strain evidence="3 4">IWT140</strain>
    </source>
</reference>
<keyword evidence="1" id="KW-1133">Transmembrane helix</keyword>
<evidence type="ECO:0000256" key="1">
    <source>
        <dbReference type="SAM" id="Phobius"/>
    </source>
</evidence>
<gene>
    <name evidence="3" type="ORF">IWT140_00278</name>
</gene>
<feature type="transmembrane region" description="Helical" evidence="1">
    <location>
        <begin position="160"/>
        <end position="181"/>
    </location>
</feature>
<sequence length="416" mass="48609">MVVKVFIMNFTQDSKPQYLSANNDDESNQQPAPHKRRRIVWLDIAKGIGMVAVVCGHNLLPYVELGQVDRYWYNFIYWWHMPLFFLISGFFLRSINLVDIERVTVFFKKKVLPILRSYFVAGLLLIIAYKFIHNKSITYSLVYVLKLFYGGKTLGHYTTIFWYPETYILGIIGTTVIISLIRFKPLQLVIAAYFIYWSTSYVQETKFQFLGVVTAPWDMDIAVLVMAYMLIGYNLFYFCKHYLVKWYVFLPSAAAVYWLFVQLKTEKFSFILFMRSHQITASFDKVPATHIQLALMVGIIPILCCLAVFGISRMIAFPLKFTHSAAKVVLFPVQLIARILSLTGKHTLIIMYMHKMILDILRTTQATSLFWMQVFIATAVPLLIGIAFKQWQRLRAHEWQGFYKSLKAKQQENDKW</sequence>
<keyword evidence="1" id="KW-0472">Membrane</keyword>
<evidence type="ECO:0000313" key="3">
    <source>
        <dbReference type="EMBL" id="GAX02681.1"/>
    </source>
</evidence>
<dbReference type="AlphaFoldDB" id="A0A1Z5IMQ2"/>
<proteinExistence type="predicted"/>
<accession>A0A1Z5IMQ2</accession>
<protein>
    <submittedName>
        <fullName evidence="3">O-acetyltransferase</fullName>
    </submittedName>
</protein>
<evidence type="ECO:0000259" key="2">
    <source>
        <dbReference type="Pfam" id="PF01757"/>
    </source>
</evidence>
<feature type="transmembrane region" description="Helical" evidence="1">
    <location>
        <begin position="243"/>
        <end position="260"/>
    </location>
</feature>
<dbReference type="Proteomes" id="UP000198430">
    <property type="component" value="Unassembled WGS sequence"/>
</dbReference>
<evidence type="ECO:0000313" key="4">
    <source>
        <dbReference type="Proteomes" id="UP000198430"/>
    </source>
</evidence>
<comment type="caution">
    <text evidence="3">The sequence shown here is derived from an EMBL/GenBank/DDBJ whole genome shotgun (WGS) entry which is preliminary data.</text>
</comment>